<evidence type="ECO:0000256" key="2">
    <source>
        <dbReference type="ARBA" id="ARBA00011353"/>
    </source>
</evidence>
<dbReference type="InterPro" id="IPR023779">
    <property type="entry name" value="Chromodomain_CS"/>
</dbReference>
<proteinExistence type="predicted"/>
<sequence length="216" mass="23953">MSPSKKNEAKSQTVFYGRETAVRREDVTNLRGSIEQDVTAEGDLVVSDLLSDNAGSESESPSPSSPSPPSRKGVAATRKRARSSPSSPPPKGELNPATLATPSKRQRRADETAVQDTPRRSARRAAVVTSPAKAFPTKAKRGRSRAPAAPKRPVSQEEWEVEEIVDSQVDTTTKEHFYRVKWKGFPHKDNTWEPRKNLTKCKRMITAFEKGSKKQR</sequence>
<dbReference type="AlphaFoldDB" id="A0A0P7BPQ7"/>
<dbReference type="InterPro" id="IPR023780">
    <property type="entry name" value="Chromo_domain"/>
</dbReference>
<dbReference type="SUPFAM" id="SSF54160">
    <property type="entry name" value="Chromo domain-like"/>
    <property type="match status" value="1"/>
</dbReference>
<evidence type="ECO:0000259" key="5">
    <source>
        <dbReference type="PROSITE" id="PS50013"/>
    </source>
</evidence>
<keyword evidence="3" id="KW-0539">Nucleus</keyword>
<dbReference type="PANTHER" id="PTHR22812">
    <property type="entry name" value="CHROMOBOX PROTEIN"/>
    <property type="match status" value="1"/>
</dbReference>
<evidence type="ECO:0000256" key="1">
    <source>
        <dbReference type="ARBA" id="ARBA00004123"/>
    </source>
</evidence>
<dbReference type="SMART" id="SM00298">
    <property type="entry name" value="CHROMO"/>
    <property type="match status" value="1"/>
</dbReference>
<dbReference type="PROSITE" id="PS00598">
    <property type="entry name" value="CHROMO_1"/>
    <property type="match status" value="1"/>
</dbReference>
<dbReference type="CDD" id="cd00024">
    <property type="entry name" value="CD_CSD"/>
    <property type="match status" value="1"/>
</dbReference>
<dbReference type="InterPro" id="IPR000953">
    <property type="entry name" value="Chromo/chromo_shadow_dom"/>
</dbReference>
<keyword evidence="7" id="KW-1185">Reference proteome</keyword>
<organism evidence="6 7">
    <name type="scientific">Neonectria ditissima</name>
    <dbReference type="NCBI Taxonomy" id="78410"/>
    <lineage>
        <taxon>Eukaryota</taxon>
        <taxon>Fungi</taxon>
        <taxon>Dikarya</taxon>
        <taxon>Ascomycota</taxon>
        <taxon>Pezizomycotina</taxon>
        <taxon>Sordariomycetes</taxon>
        <taxon>Hypocreomycetidae</taxon>
        <taxon>Hypocreales</taxon>
        <taxon>Nectriaceae</taxon>
        <taxon>Neonectria</taxon>
    </lineage>
</organism>
<evidence type="ECO:0000256" key="3">
    <source>
        <dbReference type="ARBA" id="ARBA00023242"/>
    </source>
</evidence>
<dbReference type="STRING" id="78410.A0A0P7BPQ7"/>
<dbReference type="Proteomes" id="UP000050424">
    <property type="component" value="Unassembled WGS sequence"/>
</dbReference>
<comment type="subunit">
    <text evidence="2">Component of the NuA4 histone acetyltransferase complex.</text>
</comment>
<dbReference type="EMBL" id="LKCW01000034">
    <property type="protein sequence ID" value="KPM43349.1"/>
    <property type="molecule type" value="Genomic_DNA"/>
</dbReference>
<dbReference type="InterPro" id="IPR016197">
    <property type="entry name" value="Chromo-like_dom_sf"/>
</dbReference>
<dbReference type="OrthoDB" id="433924at2759"/>
<dbReference type="PROSITE" id="PS50013">
    <property type="entry name" value="CHROMO_2"/>
    <property type="match status" value="1"/>
</dbReference>
<evidence type="ECO:0000313" key="6">
    <source>
        <dbReference type="EMBL" id="KPM43349.1"/>
    </source>
</evidence>
<dbReference type="Pfam" id="PF00385">
    <property type="entry name" value="Chromo"/>
    <property type="match status" value="1"/>
</dbReference>
<dbReference type="Gene3D" id="2.40.50.40">
    <property type="match status" value="1"/>
</dbReference>
<feature type="region of interest" description="Disordered" evidence="4">
    <location>
        <begin position="33"/>
        <end position="157"/>
    </location>
</feature>
<comment type="caution">
    <text evidence="6">The sequence shown here is derived from an EMBL/GenBank/DDBJ whole genome shotgun (WGS) entry which is preliminary data.</text>
</comment>
<name>A0A0P7BPQ7_9HYPO</name>
<gene>
    <name evidence="6" type="ORF">AK830_g3183</name>
</gene>
<accession>A0A0P7BPQ7</accession>
<comment type="subcellular location">
    <subcellularLocation>
        <location evidence="1">Nucleus</location>
    </subcellularLocation>
</comment>
<feature type="domain" description="Chromo" evidence="5">
    <location>
        <begin position="159"/>
        <end position="216"/>
    </location>
</feature>
<dbReference type="GO" id="GO:0005634">
    <property type="term" value="C:nucleus"/>
    <property type="evidence" value="ECO:0007669"/>
    <property type="project" value="UniProtKB-SubCell"/>
</dbReference>
<evidence type="ECO:0000256" key="4">
    <source>
        <dbReference type="SAM" id="MobiDB-lite"/>
    </source>
</evidence>
<dbReference type="GO" id="GO:0006338">
    <property type="term" value="P:chromatin remodeling"/>
    <property type="evidence" value="ECO:0007669"/>
    <property type="project" value="UniProtKB-ARBA"/>
</dbReference>
<protein>
    <recommendedName>
        <fullName evidence="5">Chromo domain-containing protein</fullName>
    </recommendedName>
</protein>
<reference evidence="6 7" key="1">
    <citation type="submission" date="2015-09" db="EMBL/GenBank/DDBJ databases">
        <title>Draft genome of a European isolate of the apple canker pathogen Neonectria ditissima.</title>
        <authorList>
            <person name="Gomez-Cortecero A."/>
            <person name="Harrison R.J."/>
            <person name="Armitage A.D."/>
        </authorList>
    </citation>
    <scope>NUCLEOTIDE SEQUENCE [LARGE SCALE GENOMIC DNA]</scope>
    <source>
        <strain evidence="6 7">R09/05</strain>
    </source>
</reference>
<evidence type="ECO:0000313" key="7">
    <source>
        <dbReference type="Proteomes" id="UP000050424"/>
    </source>
</evidence>
<dbReference type="InterPro" id="IPR051219">
    <property type="entry name" value="Heterochromatin_chromo-domain"/>
</dbReference>